<dbReference type="eggNOG" id="COG0697">
    <property type="taxonomic scope" value="Bacteria"/>
</dbReference>
<dbReference type="RefSeq" id="WP_006039771.1">
    <property type="nucleotide sequence ID" value="NZ_AEDD01000011.1"/>
</dbReference>
<keyword evidence="3" id="KW-1133">Transmembrane helix</keyword>
<dbReference type="PIRSF" id="PIRSF005690">
    <property type="entry name" value="GerBA"/>
    <property type="match status" value="1"/>
</dbReference>
<dbReference type="Proteomes" id="UP000005387">
    <property type="component" value="Unassembled WGS sequence"/>
</dbReference>
<protein>
    <submittedName>
        <fullName evidence="4">GerA spore germination protein</fullName>
    </submittedName>
</protein>
<feature type="transmembrane region" description="Helical" evidence="3">
    <location>
        <begin position="304"/>
        <end position="323"/>
    </location>
</feature>
<keyword evidence="5" id="KW-1185">Reference proteome</keyword>
<dbReference type="STRING" id="717606.PaecuDRAFT_3785"/>
<keyword evidence="3" id="KW-0812">Transmembrane</keyword>
<evidence type="ECO:0000256" key="1">
    <source>
        <dbReference type="ARBA" id="ARBA00005278"/>
    </source>
</evidence>
<reference evidence="4 5" key="1">
    <citation type="submission" date="2010-07" db="EMBL/GenBank/DDBJ databases">
        <title>The draft genome of Paenibacillus curdlanolyticus YK9.</title>
        <authorList>
            <consortium name="US DOE Joint Genome Institute (JGI-PGF)"/>
            <person name="Lucas S."/>
            <person name="Copeland A."/>
            <person name="Lapidus A."/>
            <person name="Cheng J.-F."/>
            <person name="Bruce D."/>
            <person name="Goodwin L."/>
            <person name="Pitluck S."/>
            <person name="Land M.L."/>
            <person name="Hauser L."/>
            <person name="Chang Y.-J."/>
            <person name="Jeffries C."/>
            <person name="Anderson I.J."/>
            <person name="Johnson E."/>
            <person name="Loganathan U."/>
            <person name="Mulhopadhyay B."/>
            <person name="Kyrpides N."/>
            <person name="Woyke T.J."/>
        </authorList>
    </citation>
    <scope>NUCLEOTIDE SEQUENCE [LARGE SCALE GENOMIC DNA]</scope>
    <source>
        <strain evidence="4 5">YK9</strain>
    </source>
</reference>
<evidence type="ECO:0000256" key="2">
    <source>
        <dbReference type="ARBA" id="ARBA00023136"/>
    </source>
</evidence>
<gene>
    <name evidence="4" type="ORF">PaecuDRAFT_3785</name>
</gene>
<dbReference type="InterPro" id="IPR050768">
    <property type="entry name" value="UPF0353/GerABKA_families"/>
</dbReference>
<sequence>MIRQTSQANPQFEQNGTPQPIERSLSAALHQLQQLFGLHGDMAYRSLQCDDGTAGSFIYNMTMSHAESIDQICGIDGWLHQAHSPALLIARIQSGEWANGMIHTTSDWQSVLHAIVRGDAVLLLDGLDTAIVCETRQLEWRSITEPTTQVVVRGPKDSFTESFATNISLIRRRVQKPGLMLETYRIGSVTGTQIGIMFVNGKAEEALLQTVRTRLQSLQTDGVLDSGSLERLMQEKRFTPFPTIYNTERPDSVVSLLLSGRVAIIVDGTPFVLVVPVTFYQFFRAAEDAYERADIGILLTVLRYVAYIVSLLGPSLYIAAITFHQEMIPTPLLISLVAQREGVPFPAFAEAMLMEVSFELMREAGVRMPRAVGQAVSIVGALILGQSAVQAGIVSAAMVIVVASTGIASFTSPAFNIAISARILRFSLMVLAGTFGLFGILIGLIFLVAHLCSLRSFGTPYMALHQKKGMPQA</sequence>
<dbReference type="Pfam" id="PF03323">
    <property type="entry name" value="GerA"/>
    <property type="match status" value="1"/>
</dbReference>
<keyword evidence="2 3" id="KW-0472">Membrane</keyword>
<accession>E0IDP4</accession>
<dbReference type="GO" id="GO:0009847">
    <property type="term" value="P:spore germination"/>
    <property type="evidence" value="ECO:0007669"/>
    <property type="project" value="InterPro"/>
</dbReference>
<dbReference type="PANTHER" id="PTHR22550:SF5">
    <property type="entry name" value="LEUCINE ZIPPER PROTEIN 4"/>
    <property type="match status" value="1"/>
</dbReference>
<evidence type="ECO:0000313" key="4">
    <source>
        <dbReference type="EMBL" id="EFM09248.1"/>
    </source>
</evidence>
<dbReference type="GO" id="GO:0016020">
    <property type="term" value="C:membrane"/>
    <property type="evidence" value="ECO:0007669"/>
    <property type="project" value="InterPro"/>
</dbReference>
<feature type="transmembrane region" description="Helical" evidence="3">
    <location>
        <begin position="395"/>
        <end position="419"/>
    </location>
</feature>
<feature type="transmembrane region" description="Helical" evidence="3">
    <location>
        <begin position="262"/>
        <end position="283"/>
    </location>
</feature>
<comment type="similarity">
    <text evidence="1">Belongs to the GerABKA family.</text>
</comment>
<evidence type="ECO:0000313" key="5">
    <source>
        <dbReference type="Proteomes" id="UP000005387"/>
    </source>
</evidence>
<feature type="transmembrane region" description="Helical" evidence="3">
    <location>
        <begin position="372"/>
        <end position="389"/>
    </location>
</feature>
<dbReference type="PANTHER" id="PTHR22550">
    <property type="entry name" value="SPORE GERMINATION PROTEIN"/>
    <property type="match status" value="1"/>
</dbReference>
<evidence type="ECO:0000256" key="3">
    <source>
        <dbReference type="SAM" id="Phobius"/>
    </source>
</evidence>
<dbReference type="InterPro" id="IPR004995">
    <property type="entry name" value="Spore_Ger"/>
</dbReference>
<dbReference type="AlphaFoldDB" id="E0IDP4"/>
<feature type="transmembrane region" description="Helical" evidence="3">
    <location>
        <begin position="426"/>
        <end position="451"/>
    </location>
</feature>
<proteinExistence type="inferred from homology"/>
<name>E0IDP4_9BACL</name>
<dbReference type="EMBL" id="AEDD01000011">
    <property type="protein sequence ID" value="EFM09248.1"/>
    <property type="molecule type" value="Genomic_DNA"/>
</dbReference>
<organism evidence="4 5">
    <name type="scientific">Paenibacillus curdlanolyticus YK9</name>
    <dbReference type="NCBI Taxonomy" id="717606"/>
    <lineage>
        <taxon>Bacteria</taxon>
        <taxon>Bacillati</taxon>
        <taxon>Bacillota</taxon>
        <taxon>Bacilli</taxon>
        <taxon>Bacillales</taxon>
        <taxon>Paenibacillaceae</taxon>
        <taxon>Paenibacillus</taxon>
    </lineage>
</organism>